<proteinExistence type="predicted"/>
<evidence type="ECO:0000259" key="1">
    <source>
        <dbReference type="Pfam" id="PF18942"/>
    </source>
</evidence>
<evidence type="ECO:0000313" key="2">
    <source>
        <dbReference type="EMBL" id="MBA9076587.1"/>
    </source>
</evidence>
<dbReference type="InterPro" id="IPR043744">
    <property type="entry name" value="DUF5689"/>
</dbReference>
<feature type="domain" description="DUF5689" evidence="1">
    <location>
        <begin position="34"/>
        <end position="247"/>
    </location>
</feature>
<name>A0A839GNU6_9BACT</name>
<dbReference type="Proteomes" id="UP000563094">
    <property type="component" value="Unassembled WGS sequence"/>
</dbReference>
<protein>
    <recommendedName>
        <fullName evidence="1">DUF5689 domain-containing protein</fullName>
    </recommendedName>
</protein>
<dbReference type="RefSeq" id="WP_182512391.1">
    <property type="nucleotide sequence ID" value="NZ_JACJIQ010000004.1"/>
</dbReference>
<dbReference type="PROSITE" id="PS51257">
    <property type="entry name" value="PROKAR_LIPOPROTEIN"/>
    <property type="match status" value="1"/>
</dbReference>
<comment type="caution">
    <text evidence="2">The sequence shown here is derived from an EMBL/GenBank/DDBJ whole genome shotgun (WGS) entry which is preliminary data.</text>
</comment>
<reference evidence="2 3" key="1">
    <citation type="submission" date="2020-08" db="EMBL/GenBank/DDBJ databases">
        <title>Genomic Encyclopedia of Type Strains, Phase IV (KMG-IV): sequencing the most valuable type-strain genomes for metagenomic binning, comparative biology and taxonomic classification.</title>
        <authorList>
            <person name="Goeker M."/>
        </authorList>
    </citation>
    <scope>NUCLEOTIDE SEQUENCE [LARGE SCALE GENOMIC DNA]</scope>
    <source>
        <strain evidence="2 3">DSM 29854</strain>
    </source>
</reference>
<dbReference type="Gene3D" id="2.60.120.260">
    <property type="entry name" value="Galactose-binding domain-like"/>
    <property type="match status" value="1"/>
</dbReference>
<dbReference type="EMBL" id="JACJIQ010000004">
    <property type="protein sequence ID" value="MBA9076587.1"/>
    <property type="molecule type" value="Genomic_DNA"/>
</dbReference>
<dbReference type="Pfam" id="PF18942">
    <property type="entry name" value="DUF5689"/>
    <property type="match status" value="1"/>
</dbReference>
<dbReference type="AlphaFoldDB" id="A0A839GNU6"/>
<gene>
    <name evidence="2" type="ORF">FHS90_001293</name>
</gene>
<sequence>MKRIYQILAALLALGTWTSCEYENYDDQKGTLSPVIAIQDIRKLYQGQDVVLTRQNMKEAYQVRGTVISDYANGNVTPGTLVLQSFKKGLTKGITLHLGDAAANYSLGDSILIENLENAVLTKVNGALQLKGINPGSITKVATNRPVIPINVTAYLLDSLPENYEATLVRVYAGAIKPNPAATDTYTGVKDLTDGTDTIELNTEASATFATTRLPASATFTGIAMPYAATPEEAPKTRLWPRNLNDIVDVGGPVYEGFPETFEGPTKTSYTSPATLDLKTGKWRFTQALLGPTAGRDRFSLPGLQAVRFQQNLSSSAYLQMEFNVLNGASKVSFSYGAYYTDASSTFRLEYSTDDGKTWKAYGPNITDANSVAKTITYTMDIQGKVRFRINKLGLGTTNNTSINNGRLSVDDFAVYEKM</sequence>
<organism evidence="2 3">
    <name type="scientific">Rufibacter quisquiliarum</name>
    <dbReference type="NCBI Taxonomy" id="1549639"/>
    <lineage>
        <taxon>Bacteria</taxon>
        <taxon>Pseudomonadati</taxon>
        <taxon>Bacteroidota</taxon>
        <taxon>Cytophagia</taxon>
        <taxon>Cytophagales</taxon>
        <taxon>Hymenobacteraceae</taxon>
        <taxon>Rufibacter</taxon>
    </lineage>
</organism>
<accession>A0A839GNU6</accession>
<evidence type="ECO:0000313" key="3">
    <source>
        <dbReference type="Proteomes" id="UP000563094"/>
    </source>
</evidence>
<keyword evidence="3" id="KW-1185">Reference proteome</keyword>